<evidence type="ECO:0000259" key="19">
    <source>
        <dbReference type="PROSITE" id="PS51004"/>
    </source>
</evidence>
<dbReference type="Pfam" id="PF08337">
    <property type="entry name" value="Plexin_cytopl"/>
    <property type="match status" value="1"/>
</dbReference>
<dbReference type="FunFam" id="3.30.1680.10:FF:000032">
    <property type="entry name" value="Plexin A2"/>
    <property type="match status" value="1"/>
</dbReference>
<dbReference type="FunFam" id="3.10.20.90:FF:000018">
    <property type="entry name" value="Plexin A2"/>
    <property type="match status" value="1"/>
</dbReference>
<dbReference type="Ensembl" id="ENSLAFT00000037189.1">
    <property type="protein sequence ID" value="ENSLAFP00000029325.1"/>
    <property type="gene ID" value="ENSLAFG00000007103.4"/>
</dbReference>
<keyword evidence="9 16" id="KW-0175">Coiled coil</keyword>
<dbReference type="GO" id="GO:0009653">
    <property type="term" value="P:anatomical structure morphogenesis"/>
    <property type="evidence" value="ECO:0007669"/>
    <property type="project" value="UniProtKB-ARBA"/>
</dbReference>
<evidence type="ECO:0000256" key="9">
    <source>
        <dbReference type="ARBA" id="ARBA00023054"/>
    </source>
</evidence>
<dbReference type="GO" id="GO:0002116">
    <property type="term" value="C:semaphorin receptor complex"/>
    <property type="evidence" value="ECO:0007669"/>
    <property type="project" value="TreeGrafter"/>
</dbReference>
<evidence type="ECO:0000256" key="1">
    <source>
        <dbReference type="ARBA" id="ARBA00004251"/>
    </source>
</evidence>
<dbReference type="InterPro" id="IPR002165">
    <property type="entry name" value="Plexin_repeat"/>
</dbReference>
<dbReference type="GO" id="GO:0017154">
    <property type="term" value="F:semaphorin receptor activity"/>
    <property type="evidence" value="ECO:0007669"/>
    <property type="project" value="InterPro"/>
</dbReference>
<dbReference type="InterPro" id="IPR016201">
    <property type="entry name" value="PSI"/>
</dbReference>
<dbReference type="CDD" id="cd12790">
    <property type="entry name" value="RasGAP_plexin_A"/>
    <property type="match status" value="1"/>
</dbReference>
<evidence type="ECO:0000256" key="7">
    <source>
        <dbReference type="ARBA" id="ARBA00022737"/>
    </source>
</evidence>
<dbReference type="Pfam" id="PF17960">
    <property type="entry name" value="TIG_plexin"/>
    <property type="match status" value="1"/>
</dbReference>
<dbReference type="SMART" id="SM00630">
    <property type="entry name" value="Sema"/>
    <property type="match status" value="1"/>
</dbReference>
<gene>
    <name evidence="20" type="primary">PLXNA2</name>
</gene>
<keyword evidence="4" id="KW-0597">Phosphoprotein</keyword>
<dbReference type="SMART" id="SM00429">
    <property type="entry name" value="IPT"/>
    <property type="match status" value="3"/>
</dbReference>
<dbReference type="FunFam" id="2.60.40.10:FF:000071">
    <property type="entry name" value="Plexin A2"/>
    <property type="match status" value="1"/>
</dbReference>
<dbReference type="Pfam" id="PF01833">
    <property type="entry name" value="TIG"/>
    <property type="match status" value="2"/>
</dbReference>
<dbReference type="Gene3D" id="1.10.506.10">
    <property type="entry name" value="GTPase Activation - p120gap, domain 1"/>
    <property type="match status" value="1"/>
</dbReference>
<evidence type="ECO:0000313" key="20">
    <source>
        <dbReference type="Ensembl" id="ENSLAFP00000029325.1"/>
    </source>
</evidence>
<evidence type="ECO:0000256" key="11">
    <source>
        <dbReference type="ARBA" id="ARBA00023157"/>
    </source>
</evidence>
<dbReference type="GO" id="GO:0030334">
    <property type="term" value="P:regulation of cell migration"/>
    <property type="evidence" value="ECO:0007669"/>
    <property type="project" value="TreeGrafter"/>
</dbReference>
<feature type="domain" description="Sema" evidence="19">
    <location>
        <begin position="7"/>
        <end position="492"/>
    </location>
</feature>
<dbReference type="Proteomes" id="UP000007646">
    <property type="component" value="Unassembled WGS sequence"/>
</dbReference>
<dbReference type="FunFam" id="1.10.506.10:FF:000005">
    <property type="entry name" value="Plexin A1"/>
    <property type="match status" value="1"/>
</dbReference>
<keyword evidence="6 18" id="KW-0732">Signal</keyword>
<dbReference type="InterPro" id="IPR014756">
    <property type="entry name" value="Ig_E-set"/>
</dbReference>
<dbReference type="GO" id="GO:0007399">
    <property type="term" value="P:nervous system development"/>
    <property type="evidence" value="ECO:0007669"/>
    <property type="project" value="UniProtKB-ARBA"/>
</dbReference>
<evidence type="ECO:0000256" key="13">
    <source>
        <dbReference type="ARBA" id="ARBA00056694"/>
    </source>
</evidence>
<dbReference type="GeneTree" id="ENSGT01050000244850"/>
<dbReference type="FunFam" id="2.130.10.10:FF:000006">
    <property type="entry name" value="Plexin A2"/>
    <property type="match status" value="1"/>
</dbReference>
<evidence type="ECO:0000256" key="17">
    <source>
        <dbReference type="SAM" id="Phobius"/>
    </source>
</evidence>
<evidence type="ECO:0000256" key="10">
    <source>
        <dbReference type="ARBA" id="ARBA00023136"/>
    </source>
</evidence>
<reference evidence="20 21" key="1">
    <citation type="submission" date="2009-06" db="EMBL/GenBank/DDBJ databases">
        <title>The Genome Sequence of Loxodonta africana (African elephant).</title>
        <authorList>
            <person name="Di Palma F."/>
            <person name="Heiman D."/>
            <person name="Young S."/>
            <person name="Johnson J."/>
            <person name="Lander E.S."/>
            <person name="Lindblad-Toh K."/>
        </authorList>
    </citation>
    <scope>NUCLEOTIDE SEQUENCE [LARGE SCALE GENOMIC DNA]</scope>
    <source>
        <strain evidence="20 21">Isolate ISIS603380</strain>
    </source>
</reference>
<dbReference type="InterPro" id="IPR041019">
    <property type="entry name" value="TIG1_plexin"/>
</dbReference>
<dbReference type="Pfam" id="PF01437">
    <property type="entry name" value="PSI"/>
    <property type="match status" value="2"/>
</dbReference>
<name>G3UNB6_LOXAF</name>
<evidence type="ECO:0000256" key="16">
    <source>
        <dbReference type="SAM" id="Coils"/>
    </source>
</evidence>
<dbReference type="CDD" id="cd01179">
    <property type="entry name" value="IPT_plexin_repeat2"/>
    <property type="match status" value="1"/>
</dbReference>
<comment type="similarity">
    <text evidence="2">Belongs to the plexin family.</text>
</comment>
<dbReference type="CDD" id="cd11272">
    <property type="entry name" value="Sema_plexin_A2"/>
    <property type="match status" value="1"/>
</dbReference>
<dbReference type="FunFam" id="1.10.506.10:FF:000006">
    <property type="entry name" value="Plexin A1"/>
    <property type="match status" value="1"/>
</dbReference>
<reference evidence="20" key="3">
    <citation type="submission" date="2025-09" db="UniProtKB">
        <authorList>
            <consortium name="Ensembl"/>
        </authorList>
    </citation>
    <scope>IDENTIFICATION</scope>
    <source>
        <strain evidence="20">Isolate ISIS603380</strain>
    </source>
</reference>
<accession>G3UNB6</accession>
<keyword evidence="7" id="KW-0677">Repeat</keyword>
<evidence type="ECO:0000256" key="4">
    <source>
        <dbReference type="ARBA" id="ARBA00022553"/>
    </source>
</evidence>
<dbReference type="SUPFAM" id="SSF101912">
    <property type="entry name" value="Sema domain"/>
    <property type="match status" value="1"/>
</dbReference>
<dbReference type="Pfam" id="PF01403">
    <property type="entry name" value="Sema"/>
    <property type="match status" value="1"/>
</dbReference>
<dbReference type="InterPro" id="IPR031148">
    <property type="entry name" value="Plexin"/>
</dbReference>
<dbReference type="Pfam" id="PF18020">
    <property type="entry name" value="TIG_2"/>
    <property type="match status" value="1"/>
</dbReference>
<protein>
    <recommendedName>
        <fullName evidence="14">Plexin-A2</fullName>
    </recommendedName>
</protein>
<dbReference type="Gene3D" id="2.60.40.10">
    <property type="entry name" value="Immunoglobulins"/>
    <property type="match status" value="5"/>
</dbReference>
<dbReference type="FunFam" id="2.60.40.10:FF:000123">
    <property type="entry name" value="Plexin A1"/>
    <property type="match status" value="1"/>
</dbReference>
<dbReference type="InterPro" id="IPR002909">
    <property type="entry name" value="IPT_dom"/>
</dbReference>
<comment type="caution">
    <text evidence="15">Lacks conserved residue(s) required for the propagation of feature annotation.</text>
</comment>
<sequence length="1798" mass="200724">SVVLLSVVWVLLAPLAAGVPQFSTFHSENRDWTFNHLTVHRGTGAVYVGAINRVYKLLGNLTMQVAHKTGPEEDNKSCYPPLIVQPCSEALTLTNNVNKLLIIDYSENRLLACGSLYQGVCKLLRLDDLFILVEPSHKKEHYLSSVNKTGTMYGVIVHSKDEDGKLFIGTAVDGKQDYFPTLSSRKLPRDPESSAMLDYELHSDFVSSLIKIPSDTLALVSHFDIYYIYGFASGAFVYFLTVQPDTPEGVAINSAGDLFYTSRIVRLCKDDPKFHSYVSLPFGCTRAGVEYRLLQAAYLAKPGDSLAQAFNISRQDDVLFAIFSKGQKQYHHPPDDSALCAFPIRAVNLQIKERLQSCYQGEGNLELNWLLGKDVQCTKAPVPIDDNFCGLDINQPLGGSTPVEGLTLYTTSRDRMTSVASYVYNGYSVVFVGTKSGKLKKIRADGPPHGGVQYEMVSVLKDGSPILRDMAFSIDQRYLYVMSERQVTRVPVESCEQYTTCRECLSSGDPHCGWCTLHSMCSRRDKCQRAREPHRFAANISECLSLEVHPSSISVSEHSCSLNLIVSDAPDLSAGVACAFGNLTEVEGQVSGSKVVCISPGPKDVPVIPLDQGEKFGLELQLRSRETGKIFVSTEFKFYNCSAHQLCLSCVNSAFRCHWCKYRNLCTHDPTTCSFQEGRINVSEDCPQLVPTEEILIPVGEVKPITLKARNLPQPQSGQRGYECVLNIQGAIYRVPALRFNSSSVQCQNSSYQYDGMDISSLAVDFAVVWNGNFIIDNPQDLKVHLYKCAAQRQSCGLCLKADHKFECGWCSGEHRCTLRQHCSSPSSPWLDWSSHNVKCSNPQITELHDLLEPQRGGSRVTWMGESLSLCNREMGIFIDGCSIPEIPCEYSSIEKIVCEMGHALVGTTSGPVRLCIGECKPEFMTKSHQQYTFVNPSVLSLNPIRGPESGGTMVTVTGHYLGAGSSVAVHLGNQTCEFYGRSMNEIVCVSPPSSNGLGPVPVSVSVDRAHVDNNLQFEYIDDPRVQRIEPEWSIASGHTPLTITGFNLDVIQEPRIRVKFNGKESVNSCQGKNLCPPASGGAKLNYTVLIGETPCTVTVSETQLLCEPPTLTGQHKVMVHVGGMVFSPGSVSVISDSLLTLPAIISIAAGGSLLLIIVIIVLIAYNRKSRENDLTLKRLQMQMDNLESRVALECKEAFAELQTDINELTSDLDRSGIPYLDYRTYAMRVLFPGIEDHPVLRELEGKGQQHVEKALKLFAQLINNKVFLLTFIRTLELQRSFSMRDRGNVASLIMTGLQGRLEYATDVLKQLLSDLIDKNLENKNHPKLLLRRTESVAEKMLTNWFAFLLHKFLKECAGEPLFMLYCAIKQQMEKGPIDAITGEARYSLSEDKLIRQQIEYKTLILNCVNPDNENSPEIPVKVLNCDTVTQVKEKILDAVYKNVPYSQRPRAVDMDLEWRQGRIARVVLQDEDITTKIEGDWKRLNTLMHYQVSDRSVVALVPKQTSSYNIPASASISRTSISRYDSSFRYTGSPDSLRSRAPMITPDLESGVKVWHLVKNHDHGDQKEGDRGSKMVSEIYLTRLLATKGTLQKFVDDLFETLFSTVHRGSALPLAIKYMFDFLDEQADRHSIQDTDVRHTWKSNCLPLRFWVNVIKNPQFVFDIHKGSITDACLSVVAQTFMDSCSTSEHRLGKDSPSNKLLYAKDIPSYKSWVERYYADIAKLPAISDQDMNAYLAEQSRLHAVEFNMLSALNEIYSYVSKYSEELIGALEQDEQARRQRLAYKVEQLISAMSIES</sequence>
<keyword evidence="11" id="KW-1015">Disulfide bond</keyword>
<evidence type="ECO:0000256" key="8">
    <source>
        <dbReference type="ARBA" id="ARBA00022989"/>
    </source>
</evidence>
<dbReference type="GO" id="GO:0035295">
    <property type="term" value="P:tube development"/>
    <property type="evidence" value="ECO:0007669"/>
    <property type="project" value="UniProtKB-ARBA"/>
</dbReference>
<dbReference type="InterPro" id="IPR046800">
    <property type="entry name" value="Plexin_RBD"/>
</dbReference>
<comment type="function">
    <text evidence="13">Coreceptor for SEMA3A and SEMA6A. Necessary for signaling by SEMA6A and class 3 semaphorins and subsequent remodeling of the cytoskeleton. Plays a role in axon guidance, invasive growth and cell migration. Class 3 semaphorins bind to a complex composed of a neuropilin and a plexin. The plexin modulates the affinity of the complex for specific semaphorins, and its cytoplasmic domain is required for the activation of down-stream signaling events in the cytoplasm.</text>
</comment>
<dbReference type="Gene3D" id="2.130.10.10">
    <property type="entry name" value="YVTN repeat-like/Quinoprotein amine dehydrogenase"/>
    <property type="match status" value="1"/>
</dbReference>
<dbReference type="InterPro" id="IPR015943">
    <property type="entry name" value="WD40/YVTN_repeat-like_dom_sf"/>
</dbReference>
<dbReference type="InterPro" id="IPR001627">
    <property type="entry name" value="Semap_dom"/>
</dbReference>
<dbReference type="SMART" id="SM00423">
    <property type="entry name" value="PSI"/>
    <property type="match status" value="3"/>
</dbReference>
<evidence type="ECO:0000256" key="14">
    <source>
        <dbReference type="ARBA" id="ARBA00070716"/>
    </source>
</evidence>
<dbReference type="GO" id="GO:0005886">
    <property type="term" value="C:plasma membrane"/>
    <property type="evidence" value="ECO:0007669"/>
    <property type="project" value="UniProtKB-SubCell"/>
</dbReference>
<dbReference type="PROSITE" id="PS51004">
    <property type="entry name" value="SEMA"/>
    <property type="match status" value="1"/>
</dbReference>
<feature type="signal peptide" evidence="18">
    <location>
        <begin position="1"/>
        <end position="18"/>
    </location>
</feature>
<dbReference type="Gene3D" id="3.10.20.90">
    <property type="entry name" value="Phosphatidylinositol 3-kinase Catalytic Subunit, Chain A, domain 1"/>
    <property type="match status" value="1"/>
</dbReference>
<dbReference type="PANTHER" id="PTHR22625">
    <property type="entry name" value="PLEXIN"/>
    <property type="match status" value="1"/>
</dbReference>
<dbReference type="FunFam" id="2.60.40.10:FF:000131">
    <property type="entry name" value="Plexin A2"/>
    <property type="match status" value="1"/>
</dbReference>
<dbReference type="InterPro" id="IPR036352">
    <property type="entry name" value="Semap_dom_sf"/>
</dbReference>
<keyword evidence="8 17" id="KW-1133">Transmembrane helix</keyword>
<proteinExistence type="inferred from homology"/>
<dbReference type="InterPro" id="IPR041362">
    <property type="entry name" value="TIG2_plexin"/>
</dbReference>
<feature type="coiled-coil region" evidence="16">
    <location>
        <begin position="1170"/>
        <end position="1197"/>
    </location>
</feature>
<evidence type="ECO:0000256" key="2">
    <source>
        <dbReference type="ARBA" id="ARBA00010297"/>
    </source>
</evidence>
<feature type="transmembrane region" description="Helical" evidence="17">
    <location>
        <begin position="1144"/>
        <end position="1166"/>
    </location>
</feature>
<evidence type="ECO:0000256" key="3">
    <source>
        <dbReference type="ARBA" id="ARBA00022475"/>
    </source>
</evidence>
<keyword evidence="5 17" id="KW-0812">Transmembrane</keyword>
<dbReference type="InterPro" id="IPR008936">
    <property type="entry name" value="Rho_GTPase_activation_prot"/>
</dbReference>
<dbReference type="Pfam" id="PF24479">
    <property type="entry name" value="PSI_PlexinA-B"/>
    <property type="match status" value="1"/>
</dbReference>
<dbReference type="SUPFAM" id="SSF81296">
    <property type="entry name" value="E set domains"/>
    <property type="match status" value="2"/>
</dbReference>
<evidence type="ECO:0000256" key="15">
    <source>
        <dbReference type="PROSITE-ProRule" id="PRU00352"/>
    </source>
</evidence>
<evidence type="ECO:0000313" key="21">
    <source>
        <dbReference type="Proteomes" id="UP000007646"/>
    </source>
</evidence>
<dbReference type="InterPro" id="IPR013783">
    <property type="entry name" value="Ig-like_fold"/>
</dbReference>
<dbReference type="SUPFAM" id="SSF48350">
    <property type="entry name" value="GTPase activation domain, GAP"/>
    <property type="match status" value="1"/>
</dbReference>
<evidence type="ECO:0000256" key="18">
    <source>
        <dbReference type="SAM" id="SignalP"/>
    </source>
</evidence>
<keyword evidence="10 17" id="KW-0472">Membrane</keyword>
<keyword evidence="12" id="KW-0325">Glycoprotein</keyword>
<dbReference type="InterPro" id="IPR042826">
    <property type="entry name" value="Plexin-A2_sema"/>
</dbReference>
<dbReference type="InterPro" id="IPR013548">
    <property type="entry name" value="Plexin_cytoplasmic_RasGAP_dom"/>
</dbReference>
<dbReference type="FunFam" id="2.60.40.10:FF:000339">
    <property type="entry name" value="Plexin A2"/>
    <property type="match status" value="1"/>
</dbReference>
<evidence type="ECO:0000256" key="5">
    <source>
        <dbReference type="ARBA" id="ARBA00022692"/>
    </source>
</evidence>
<dbReference type="SUPFAM" id="SSF103575">
    <property type="entry name" value="Plexin repeat"/>
    <property type="match status" value="2"/>
</dbReference>
<dbReference type="Pfam" id="PF20170">
    <property type="entry name" value="Plexin_RBD"/>
    <property type="match status" value="1"/>
</dbReference>
<evidence type="ECO:0000256" key="6">
    <source>
        <dbReference type="ARBA" id="ARBA00022729"/>
    </source>
</evidence>
<comment type="subcellular location">
    <subcellularLocation>
        <location evidence="1">Cell membrane</location>
        <topology evidence="1">Single-pass type I membrane protein</topology>
    </subcellularLocation>
</comment>
<keyword evidence="3" id="KW-1003">Cell membrane</keyword>
<organism evidence="20 21">
    <name type="scientific">Loxodonta africana</name>
    <name type="common">African elephant</name>
    <dbReference type="NCBI Taxonomy" id="9785"/>
    <lineage>
        <taxon>Eukaryota</taxon>
        <taxon>Metazoa</taxon>
        <taxon>Chordata</taxon>
        <taxon>Craniata</taxon>
        <taxon>Vertebrata</taxon>
        <taxon>Euteleostomi</taxon>
        <taxon>Mammalia</taxon>
        <taxon>Eutheria</taxon>
        <taxon>Afrotheria</taxon>
        <taxon>Proboscidea</taxon>
        <taxon>Elephantidae</taxon>
        <taxon>Loxodonta</taxon>
    </lineage>
</organism>
<feature type="chain" id="PRO_5003456853" description="Plexin-A2" evidence="18">
    <location>
        <begin position="19"/>
        <end position="1798"/>
    </location>
</feature>
<reference evidence="20" key="2">
    <citation type="submission" date="2025-08" db="UniProtKB">
        <authorList>
            <consortium name="Ensembl"/>
        </authorList>
    </citation>
    <scope>IDENTIFICATION</scope>
    <source>
        <strain evidence="20">Isolate ISIS603380</strain>
    </source>
</reference>
<dbReference type="HOGENOM" id="CLU_001436_2_0_1"/>
<keyword evidence="21" id="KW-1185">Reference proteome</keyword>
<evidence type="ECO:0000256" key="12">
    <source>
        <dbReference type="ARBA" id="ARBA00023180"/>
    </source>
</evidence>
<dbReference type="PANTHER" id="PTHR22625:SF37">
    <property type="entry name" value="PLEXIN-A2"/>
    <property type="match status" value="1"/>
</dbReference>